<keyword evidence="3" id="KW-1185">Reference proteome</keyword>
<dbReference type="Proteomes" id="UP000827889">
    <property type="component" value="Chromosome 1"/>
</dbReference>
<evidence type="ECO:0000256" key="1">
    <source>
        <dbReference type="SAM" id="Phobius"/>
    </source>
</evidence>
<reference evidence="4" key="2">
    <citation type="submission" date="2025-08" db="UniProtKB">
        <authorList>
            <consortium name="RefSeq"/>
        </authorList>
    </citation>
    <scope>IDENTIFICATION</scope>
    <source>
        <tissue evidence="4">Leaf</tissue>
    </source>
</reference>
<feature type="transmembrane region" description="Helical" evidence="1">
    <location>
        <begin position="186"/>
        <end position="206"/>
    </location>
</feature>
<evidence type="ECO:0000259" key="2">
    <source>
        <dbReference type="Pfam" id="PF13968"/>
    </source>
</evidence>
<keyword evidence="1" id="KW-1133">Transmembrane helix</keyword>
<evidence type="ECO:0000313" key="4">
    <source>
        <dbReference type="RefSeq" id="XP_048133779.1"/>
    </source>
</evidence>
<protein>
    <submittedName>
        <fullName evidence="4">Uncharacterized protein LOC125314760</fullName>
    </submittedName>
</protein>
<dbReference type="GeneID" id="125314760"/>
<feature type="transmembrane region" description="Helical" evidence="1">
    <location>
        <begin position="218"/>
        <end position="239"/>
    </location>
</feature>
<feature type="transmembrane region" description="Helical" evidence="1">
    <location>
        <begin position="60"/>
        <end position="79"/>
    </location>
</feature>
<dbReference type="RefSeq" id="XP_048133779.1">
    <property type="nucleotide sequence ID" value="XM_048277822.1"/>
</dbReference>
<dbReference type="PANTHER" id="PTHR31325">
    <property type="entry name" value="OS01G0798800 PROTEIN-RELATED"/>
    <property type="match status" value="1"/>
</dbReference>
<gene>
    <name evidence="4" type="primary">LOC125314760</name>
</gene>
<accession>A0ABM3HB01</accession>
<keyword evidence="1" id="KW-0812">Transmembrane</keyword>
<reference evidence="3" key="1">
    <citation type="submission" date="2025-05" db="UniProtKB">
        <authorList>
            <consortium name="RefSeq"/>
        </authorList>
    </citation>
    <scope>NUCLEOTIDE SEQUENCE [LARGE SCALE GENOMIC DNA]</scope>
</reference>
<organism evidence="3 4">
    <name type="scientific">Rhodamnia argentea</name>
    <dbReference type="NCBI Taxonomy" id="178133"/>
    <lineage>
        <taxon>Eukaryota</taxon>
        <taxon>Viridiplantae</taxon>
        <taxon>Streptophyta</taxon>
        <taxon>Embryophyta</taxon>
        <taxon>Tracheophyta</taxon>
        <taxon>Spermatophyta</taxon>
        <taxon>Magnoliopsida</taxon>
        <taxon>eudicotyledons</taxon>
        <taxon>Gunneridae</taxon>
        <taxon>Pentapetalae</taxon>
        <taxon>rosids</taxon>
        <taxon>malvids</taxon>
        <taxon>Myrtales</taxon>
        <taxon>Myrtaceae</taxon>
        <taxon>Myrtoideae</taxon>
        <taxon>Myrteae</taxon>
        <taxon>Australasian group</taxon>
        <taxon>Rhodamnia</taxon>
    </lineage>
</organism>
<keyword evidence="1" id="KW-0472">Membrane</keyword>
<dbReference type="Pfam" id="PF13968">
    <property type="entry name" value="DUF4220"/>
    <property type="match status" value="2"/>
</dbReference>
<dbReference type="InterPro" id="IPR025315">
    <property type="entry name" value="DUF4220"/>
</dbReference>
<name>A0ABM3HB01_9MYRT</name>
<feature type="domain" description="DUF4220" evidence="2">
    <location>
        <begin position="1"/>
        <end position="112"/>
    </location>
</feature>
<sequence>MADSVVVYGIGLISQNQGNLCAHMAEVDISLQALWASFLLLHLGGPDTITAFSLEDNSLWGQHLLGLIFQVVATVYLFVRIFPSDTSLVIPTMLVFLAGVIKKRGEDTVTLSLEPLETQGINSPMAWNIMVFIGDLMFKDYESKMSQNYFHKVYAIDALRVISIKLNFMYEVFHTKALVKRSKWSYIFRFVAFIDLAVALVLFNRLKKQGIPKLDVDITYSLIFGGMALDMIALFMLIFSDWTVAGIKWYNIGLTPIDSFLPKLLSTMDNLRKPQSAACGAEPNANVTYSVLDTPFIFRRWSESIFACNFLSEFLKQSPRKLHQHGQS</sequence>
<evidence type="ECO:0000313" key="3">
    <source>
        <dbReference type="Proteomes" id="UP000827889"/>
    </source>
</evidence>
<feature type="domain" description="DUF4220" evidence="2">
    <location>
        <begin position="132"/>
        <end position="312"/>
    </location>
</feature>
<proteinExistence type="predicted"/>